<evidence type="ECO:0000259" key="3">
    <source>
        <dbReference type="Pfam" id="PF16751"/>
    </source>
</evidence>
<feature type="region of interest" description="Disordered" evidence="1">
    <location>
        <begin position="1"/>
        <end position="29"/>
    </location>
</feature>
<evidence type="ECO:0000313" key="5">
    <source>
        <dbReference type="Proteomes" id="UP000321685"/>
    </source>
</evidence>
<keyword evidence="2" id="KW-1133">Transmembrane helix</keyword>
<dbReference type="RefSeq" id="WP_147112018.1">
    <property type="nucleotide sequence ID" value="NZ_BJVJ01000057.1"/>
</dbReference>
<feature type="compositionally biased region" description="Low complexity" evidence="1">
    <location>
        <begin position="19"/>
        <end position="29"/>
    </location>
</feature>
<keyword evidence="2" id="KW-0812">Transmembrane</keyword>
<feature type="compositionally biased region" description="Low complexity" evidence="1">
    <location>
        <begin position="283"/>
        <end position="304"/>
    </location>
</feature>
<feature type="compositionally biased region" description="Pro residues" evidence="1">
    <location>
        <begin position="332"/>
        <end position="348"/>
    </location>
</feature>
<evidence type="ECO:0000313" key="4">
    <source>
        <dbReference type="EMBL" id="GEL25572.1"/>
    </source>
</evidence>
<evidence type="ECO:0000256" key="2">
    <source>
        <dbReference type="SAM" id="Phobius"/>
    </source>
</evidence>
<feature type="compositionally biased region" description="Pro residues" evidence="1">
    <location>
        <begin position="305"/>
        <end position="324"/>
    </location>
</feature>
<feature type="compositionally biased region" description="Low complexity" evidence="1">
    <location>
        <begin position="417"/>
        <end position="441"/>
    </location>
</feature>
<protein>
    <recommendedName>
        <fullName evidence="3">Anti-sigma-D factor RsdA sigma factor binding region domain-containing protein</fullName>
    </recommendedName>
</protein>
<feature type="transmembrane region" description="Helical" evidence="2">
    <location>
        <begin position="130"/>
        <end position="150"/>
    </location>
</feature>
<dbReference type="AlphaFoldDB" id="A0A511DL80"/>
<feature type="region of interest" description="Disordered" evidence="1">
    <location>
        <begin position="91"/>
        <end position="124"/>
    </location>
</feature>
<proteinExistence type="predicted"/>
<keyword evidence="2" id="KW-0472">Membrane</keyword>
<name>A0A511DL80_9PSEU</name>
<reference evidence="4 5" key="1">
    <citation type="submission" date="2019-07" db="EMBL/GenBank/DDBJ databases">
        <title>Whole genome shotgun sequence of Pseudonocardia sulfidoxydans NBRC 16205.</title>
        <authorList>
            <person name="Hosoyama A."/>
            <person name="Uohara A."/>
            <person name="Ohji S."/>
            <person name="Ichikawa N."/>
        </authorList>
    </citation>
    <scope>NUCLEOTIDE SEQUENCE [LARGE SCALE GENOMIC DNA]</scope>
    <source>
        <strain evidence="4 5">NBRC 16205</strain>
    </source>
</reference>
<feature type="compositionally biased region" description="Low complexity" evidence="1">
    <location>
        <begin position="367"/>
        <end position="400"/>
    </location>
</feature>
<feature type="region of interest" description="Disordered" evidence="1">
    <location>
        <begin position="283"/>
        <end position="483"/>
    </location>
</feature>
<gene>
    <name evidence="4" type="ORF">PSU4_45260</name>
</gene>
<dbReference type="EMBL" id="BJVJ01000057">
    <property type="protein sequence ID" value="GEL25572.1"/>
    <property type="molecule type" value="Genomic_DNA"/>
</dbReference>
<comment type="caution">
    <text evidence="4">The sequence shown here is derived from an EMBL/GenBank/DDBJ whole genome shotgun (WGS) entry which is preliminary data.</text>
</comment>
<feature type="domain" description="Anti-sigma-D factor RsdA sigma factor binding region" evidence="3">
    <location>
        <begin position="26"/>
        <end position="71"/>
    </location>
</feature>
<dbReference type="OrthoDB" id="5191711at2"/>
<feature type="compositionally biased region" description="Low complexity" evidence="1">
    <location>
        <begin position="105"/>
        <end position="115"/>
    </location>
</feature>
<sequence>MHESDGGDEPVRHRPHPADPAAPLQLGDIQADDALIDALGSGSLRATDALATSDDVDDRLAAMLASWVAAVQEPCAPRDAALAAAAAAAPSAGPVDESDDPPAPADTADITGTGDVRAPRHRRRRDRPGYVIRLSAAAVVAIAVTGGIAVGNADTARPGDVLWPVAKVFYREHARSVEAAGTVATQLDRARTALREGRTADAAREVNEMQASLAVILPADGRADLDAQHTSIVAIVAATPDAALLDPKLRAPVVPDLLGAEALGLPKATDLPAPTTTAPVATEALQSSVPPATSGGTSTAGTGTVPPPVTPPVEPPPATAPPAEQPTGTAPVEPPPYIPPLTDPPAADPGPDNGGSGNGDSNGGNGNSATGNDSSNTGSSGADDSGTDDSGTGSGAQSQGPPGPPPTTEAPAEQPVAAGTDSSSSGDTASTDGGSTDGASDPDPAAQSQDAIAQGADTEDPGTEADPQSSDPQDSQGSGGVLLSVSADASLGVGGAPVSGSLGLSLG</sequence>
<accession>A0A511DL80</accession>
<evidence type="ECO:0000256" key="1">
    <source>
        <dbReference type="SAM" id="MobiDB-lite"/>
    </source>
</evidence>
<feature type="compositionally biased region" description="Gly residues" evidence="1">
    <location>
        <begin position="352"/>
        <end position="366"/>
    </location>
</feature>
<feature type="compositionally biased region" description="Low complexity" evidence="1">
    <location>
        <begin position="466"/>
        <end position="483"/>
    </location>
</feature>
<dbReference type="Proteomes" id="UP000321685">
    <property type="component" value="Unassembled WGS sequence"/>
</dbReference>
<dbReference type="InterPro" id="IPR031928">
    <property type="entry name" value="RsdA_SigD-bd"/>
</dbReference>
<keyword evidence="5" id="KW-1185">Reference proteome</keyword>
<feature type="compositionally biased region" description="Basic and acidic residues" evidence="1">
    <location>
        <begin position="1"/>
        <end position="12"/>
    </location>
</feature>
<organism evidence="4 5">
    <name type="scientific">Pseudonocardia sulfidoxydans NBRC 16205</name>
    <dbReference type="NCBI Taxonomy" id="1223511"/>
    <lineage>
        <taxon>Bacteria</taxon>
        <taxon>Bacillati</taxon>
        <taxon>Actinomycetota</taxon>
        <taxon>Actinomycetes</taxon>
        <taxon>Pseudonocardiales</taxon>
        <taxon>Pseudonocardiaceae</taxon>
        <taxon>Pseudonocardia</taxon>
    </lineage>
</organism>
<dbReference type="Pfam" id="PF16751">
    <property type="entry name" value="RsdA_SigD_bd"/>
    <property type="match status" value="1"/>
</dbReference>